<feature type="transmembrane region" description="Helical" evidence="7">
    <location>
        <begin position="133"/>
        <end position="154"/>
    </location>
</feature>
<feature type="transmembrane region" description="Helical" evidence="7">
    <location>
        <begin position="354"/>
        <end position="375"/>
    </location>
</feature>
<feature type="transmembrane region" description="Helical" evidence="7">
    <location>
        <begin position="327"/>
        <end position="345"/>
    </location>
</feature>
<feature type="transmembrane region" description="Helical" evidence="7">
    <location>
        <begin position="276"/>
        <end position="294"/>
    </location>
</feature>
<dbReference type="Pfam" id="PF00854">
    <property type="entry name" value="PTR2"/>
    <property type="match status" value="1"/>
</dbReference>
<evidence type="ECO:0000256" key="2">
    <source>
        <dbReference type="ARBA" id="ARBA00005982"/>
    </source>
</evidence>
<dbReference type="PANTHER" id="PTHR11654">
    <property type="entry name" value="OLIGOPEPTIDE TRANSPORTER-RELATED"/>
    <property type="match status" value="1"/>
</dbReference>
<keyword evidence="4 7" id="KW-1133">Transmembrane helix</keyword>
<comment type="caution">
    <text evidence="9">The sequence shown here is derived from an EMBL/GenBank/DDBJ whole genome shotgun (WGS) entry which is preliminary data.</text>
</comment>
<feature type="transmembrane region" description="Helical" evidence="7">
    <location>
        <begin position="427"/>
        <end position="447"/>
    </location>
</feature>
<dbReference type="GO" id="GO:0016020">
    <property type="term" value="C:membrane"/>
    <property type="evidence" value="ECO:0007669"/>
    <property type="project" value="UniProtKB-SubCell"/>
</dbReference>
<feature type="transmembrane region" description="Helical" evidence="7">
    <location>
        <begin position="202"/>
        <end position="223"/>
    </location>
</feature>
<evidence type="ECO:0000256" key="7">
    <source>
        <dbReference type="SAM" id="Phobius"/>
    </source>
</evidence>
<evidence type="ECO:0000313" key="9">
    <source>
        <dbReference type="EMBL" id="KAF4732050.1"/>
    </source>
</evidence>
<dbReference type="InterPro" id="IPR018456">
    <property type="entry name" value="PTR2_symporter_CS"/>
</dbReference>
<keyword evidence="10" id="KW-1185">Reference proteome</keyword>
<evidence type="ECO:0008006" key="12">
    <source>
        <dbReference type="Google" id="ProtNLM"/>
    </source>
</evidence>
<dbReference type="InterPro" id="IPR036259">
    <property type="entry name" value="MFS_trans_sf"/>
</dbReference>
<keyword evidence="6" id="KW-0813">Transport</keyword>
<name>A0A7J6SIU8_PEROL</name>
<evidence type="ECO:0000256" key="5">
    <source>
        <dbReference type="ARBA" id="ARBA00023136"/>
    </source>
</evidence>
<dbReference type="Proteomes" id="UP000553632">
    <property type="component" value="Unassembled WGS sequence"/>
</dbReference>
<dbReference type="EMBL" id="JABANM010014835">
    <property type="protein sequence ID" value="KAF4732050.1"/>
    <property type="molecule type" value="Genomic_DNA"/>
</dbReference>
<dbReference type="Proteomes" id="UP000574390">
    <property type="component" value="Unassembled WGS sequence"/>
</dbReference>
<evidence type="ECO:0000313" key="11">
    <source>
        <dbReference type="Proteomes" id="UP000574390"/>
    </source>
</evidence>
<feature type="transmembrane region" description="Helical" evidence="7">
    <location>
        <begin position="103"/>
        <end position="127"/>
    </location>
</feature>
<reference evidence="10 11" key="1">
    <citation type="submission" date="2020-04" db="EMBL/GenBank/DDBJ databases">
        <title>Perkinsus olseni comparative genomics.</title>
        <authorList>
            <person name="Bogema D.R."/>
        </authorList>
    </citation>
    <scope>NUCLEOTIDE SEQUENCE [LARGE SCALE GENOMIC DNA]</scope>
    <source>
        <strain evidence="9">ATCC PRA-205</strain>
        <strain evidence="8 10">ATCC PRA-207</strain>
    </source>
</reference>
<dbReference type="OMA" id="DSYMGNV"/>
<dbReference type="GO" id="GO:0022857">
    <property type="term" value="F:transmembrane transporter activity"/>
    <property type="evidence" value="ECO:0007669"/>
    <property type="project" value="InterPro"/>
</dbReference>
<dbReference type="InterPro" id="IPR000109">
    <property type="entry name" value="POT_fam"/>
</dbReference>
<dbReference type="Gene3D" id="1.20.1250.20">
    <property type="entry name" value="MFS general substrate transporter like domains"/>
    <property type="match status" value="1"/>
</dbReference>
<feature type="transmembrane region" description="Helical" evidence="7">
    <location>
        <begin position="395"/>
        <end position="415"/>
    </location>
</feature>
<gene>
    <name evidence="9" type="ORF">FOZ62_003844</name>
    <name evidence="8" type="ORF">FOZ63_000929</name>
</gene>
<sequence length="523" mass="57665">MAGSPSPSLAPATSDKPYSWTDVSGNVYRYYKHPMTKAVMFVLLQELCERLAFYGLTPNLQIFLKEYLGVNDAAANSYISTFNAILYVTPLLSAVISDTLLGLYLTILVFSFVYMAGLALLTLSTIHSISQPWMIHVSLLFLIAFGAGGIKSCVNVMGAQQFHPEEHKDLITRYYTYFYASINLGSIIGGIVTPILVESVSFTASFAFPLVAFVIATIVFIVGNVMGRYVKPKPQGSAVLEILKVIFFSLTRCSLEKNKESNGGRFKDGFIEDAKALFRLVPLFSLIIPFVMAYNNMTTAFLTQGKKMDTNLFGWQMPAQMMQNVDPIAVVLTSILVDMVLFPLLKKYNKMPPVLVRFCIGSLCGAASLLVALGVEYMVMSQPLFSVSIWWQIPQFWLIAAGEIFLISTSYEVAFTHSPGALKAVASAFNLCFFSVSNVLSAALFQICEDWLPNFDMENPSEEAVTGAHYDYYYMVLVALCIVGAIASVSMIPYFNKVAAKNAARKAEAEREAAKEDDVAVNV</sequence>
<feature type="transmembrane region" description="Helical" evidence="7">
    <location>
        <begin position="472"/>
        <end position="495"/>
    </location>
</feature>
<dbReference type="EMBL" id="JABANO010023692">
    <property type="protein sequence ID" value="KAF4723108.1"/>
    <property type="molecule type" value="Genomic_DNA"/>
</dbReference>
<evidence type="ECO:0000256" key="3">
    <source>
        <dbReference type="ARBA" id="ARBA00022692"/>
    </source>
</evidence>
<proteinExistence type="inferred from homology"/>
<protein>
    <recommendedName>
        <fullName evidence="12">Peptide transporter ptr2</fullName>
    </recommendedName>
</protein>
<keyword evidence="5 7" id="KW-0472">Membrane</keyword>
<organism evidence="9 11">
    <name type="scientific">Perkinsus olseni</name>
    <name type="common">Perkinsus atlanticus</name>
    <dbReference type="NCBI Taxonomy" id="32597"/>
    <lineage>
        <taxon>Eukaryota</taxon>
        <taxon>Sar</taxon>
        <taxon>Alveolata</taxon>
        <taxon>Perkinsozoa</taxon>
        <taxon>Perkinsea</taxon>
        <taxon>Perkinsida</taxon>
        <taxon>Perkinsidae</taxon>
        <taxon>Perkinsus</taxon>
    </lineage>
</organism>
<comment type="subcellular location">
    <subcellularLocation>
        <location evidence="1 6">Membrane</location>
        <topology evidence="1 6">Multi-pass membrane protein</topology>
    </subcellularLocation>
</comment>
<evidence type="ECO:0000256" key="4">
    <source>
        <dbReference type="ARBA" id="ARBA00022989"/>
    </source>
</evidence>
<dbReference type="SUPFAM" id="SSF103473">
    <property type="entry name" value="MFS general substrate transporter"/>
    <property type="match status" value="1"/>
</dbReference>
<dbReference type="PROSITE" id="PS01023">
    <property type="entry name" value="PTR2_2"/>
    <property type="match status" value="1"/>
</dbReference>
<evidence type="ECO:0000313" key="10">
    <source>
        <dbReference type="Proteomes" id="UP000553632"/>
    </source>
</evidence>
<comment type="similarity">
    <text evidence="2 6">Belongs to the major facilitator superfamily. Proton-dependent oligopeptide transporter (POT/PTR) (TC 2.A.17) family.</text>
</comment>
<keyword evidence="3 6" id="KW-0812">Transmembrane</keyword>
<accession>A0A7J6SIU8</accession>
<evidence type="ECO:0000313" key="8">
    <source>
        <dbReference type="EMBL" id="KAF4723108.1"/>
    </source>
</evidence>
<dbReference type="AlphaFoldDB" id="A0A7J6SIU8"/>
<feature type="transmembrane region" description="Helical" evidence="7">
    <location>
        <begin position="174"/>
        <end position="196"/>
    </location>
</feature>
<evidence type="ECO:0000256" key="6">
    <source>
        <dbReference type="RuleBase" id="RU003755"/>
    </source>
</evidence>
<evidence type="ECO:0000256" key="1">
    <source>
        <dbReference type="ARBA" id="ARBA00004141"/>
    </source>
</evidence>
<feature type="transmembrane region" description="Helical" evidence="7">
    <location>
        <begin position="77"/>
        <end position="96"/>
    </location>
</feature>
<dbReference type="GO" id="GO:0006857">
    <property type="term" value="P:oligopeptide transport"/>
    <property type="evidence" value="ECO:0007669"/>
    <property type="project" value="InterPro"/>
</dbReference>